<gene>
    <name evidence="4" type="ORF">NHX12_019291</name>
</gene>
<dbReference type="PANTHER" id="PTHR46746">
    <property type="entry name" value="KILLER CELL LECTIN-LIKE RECEPTOR SUBFAMILY F MEMBER 2"/>
    <property type="match status" value="1"/>
</dbReference>
<evidence type="ECO:0000313" key="4">
    <source>
        <dbReference type="EMBL" id="KAJ3613035.1"/>
    </source>
</evidence>
<organism evidence="4 5">
    <name type="scientific">Muraenolepis orangiensis</name>
    <name type="common">Patagonian moray cod</name>
    <dbReference type="NCBI Taxonomy" id="630683"/>
    <lineage>
        <taxon>Eukaryota</taxon>
        <taxon>Metazoa</taxon>
        <taxon>Chordata</taxon>
        <taxon>Craniata</taxon>
        <taxon>Vertebrata</taxon>
        <taxon>Euteleostomi</taxon>
        <taxon>Actinopterygii</taxon>
        <taxon>Neopterygii</taxon>
        <taxon>Teleostei</taxon>
        <taxon>Neoteleostei</taxon>
        <taxon>Acanthomorphata</taxon>
        <taxon>Zeiogadaria</taxon>
        <taxon>Gadariae</taxon>
        <taxon>Gadiformes</taxon>
        <taxon>Muraenolepidoidei</taxon>
        <taxon>Muraenolepididae</taxon>
        <taxon>Muraenolepis</taxon>
    </lineage>
</organism>
<dbReference type="Proteomes" id="UP001148018">
    <property type="component" value="Unassembled WGS sequence"/>
</dbReference>
<feature type="compositionally biased region" description="Basic and acidic residues" evidence="3">
    <location>
        <begin position="215"/>
        <end position="231"/>
    </location>
</feature>
<keyword evidence="2" id="KW-1015">Disulfide bond</keyword>
<dbReference type="InterPro" id="IPR016186">
    <property type="entry name" value="C-type_lectin-like/link_sf"/>
</dbReference>
<keyword evidence="1" id="KW-0430">Lectin</keyword>
<dbReference type="OrthoDB" id="538816at2759"/>
<sequence length="272" mass="30463">MRLSLPLGSKSKEEYLQPLQNTEHVPYILELNYLRENHSEVIKATGEAEKALEGETVKNEELRQRSEEQKFLNDNLQGQVESGRTEKTKLAIAKLQMGNSCGHCKEGWVLLNSTCYFFSNFLLDSPTRKNWPDSRQDCISRKADLVVIESWEEQRRHVSSDLPGVTADGSQPVWGYSASSCLLLHGLGHTLQPADKRYTSEQRWVKKDIGHVQEHAGETEQGHKRFGKHETAAQCDEVGAGAPEEKRQGLQPTTRHGAQGERSAAVPSGSDE</sequence>
<proteinExistence type="predicted"/>
<evidence type="ECO:0008006" key="6">
    <source>
        <dbReference type="Google" id="ProtNLM"/>
    </source>
</evidence>
<dbReference type="InterPro" id="IPR016187">
    <property type="entry name" value="CTDL_fold"/>
</dbReference>
<dbReference type="SUPFAM" id="SSF56436">
    <property type="entry name" value="C-type lectin-like"/>
    <property type="match status" value="1"/>
</dbReference>
<name>A0A9Q0ETB8_9TELE</name>
<reference evidence="4" key="1">
    <citation type="submission" date="2022-07" db="EMBL/GenBank/DDBJ databases">
        <title>Chromosome-level genome of Muraenolepis orangiensis.</title>
        <authorList>
            <person name="Kim J."/>
        </authorList>
    </citation>
    <scope>NUCLEOTIDE SEQUENCE</scope>
    <source>
        <strain evidence="4">KU_S4_2022</strain>
        <tissue evidence="4">Muscle</tissue>
    </source>
</reference>
<protein>
    <recommendedName>
        <fullName evidence="6">C-type lectin domain-containing protein</fullName>
    </recommendedName>
</protein>
<accession>A0A9Q0ETB8</accession>
<evidence type="ECO:0000256" key="2">
    <source>
        <dbReference type="ARBA" id="ARBA00023157"/>
    </source>
</evidence>
<dbReference type="InterPro" id="IPR051379">
    <property type="entry name" value="C-type_Lectin_Receptor_IMM"/>
</dbReference>
<dbReference type="Gene3D" id="3.10.100.10">
    <property type="entry name" value="Mannose-Binding Protein A, subunit A"/>
    <property type="match status" value="1"/>
</dbReference>
<feature type="region of interest" description="Disordered" evidence="3">
    <location>
        <begin position="215"/>
        <end position="272"/>
    </location>
</feature>
<dbReference type="EMBL" id="JANIIK010000035">
    <property type="protein sequence ID" value="KAJ3613035.1"/>
    <property type="molecule type" value="Genomic_DNA"/>
</dbReference>
<evidence type="ECO:0000256" key="3">
    <source>
        <dbReference type="SAM" id="MobiDB-lite"/>
    </source>
</evidence>
<evidence type="ECO:0000313" key="5">
    <source>
        <dbReference type="Proteomes" id="UP001148018"/>
    </source>
</evidence>
<dbReference type="AlphaFoldDB" id="A0A9Q0ETB8"/>
<keyword evidence="5" id="KW-1185">Reference proteome</keyword>
<dbReference type="GO" id="GO:0030246">
    <property type="term" value="F:carbohydrate binding"/>
    <property type="evidence" value="ECO:0007669"/>
    <property type="project" value="UniProtKB-KW"/>
</dbReference>
<evidence type="ECO:0000256" key="1">
    <source>
        <dbReference type="ARBA" id="ARBA00022734"/>
    </source>
</evidence>
<comment type="caution">
    <text evidence="4">The sequence shown here is derived from an EMBL/GenBank/DDBJ whole genome shotgun (WGS) entry which is preliminary data.</text>
</comment>
<dbReference type="PANTHER" id="PTHR46746:SF9">
    <property type="entry name" value="CD209 ANTIGEN-LIKE PROTEIN C-LIKE"/>
    <property type="match status" value="1"/>
</dbReference>